<comment type="caution">
    <text evidence="1">The sequence shown here is derived from an EMBL/GenBank/DDBJ whole genome shotgun (WGS) entry which is preliminary data.</text>
</comment>
<reference evidence="2" key="1">
    <citation type="journal article" date="2019" name="Int. J. Syst. Evol. Microbiol.">
        <title>The Global Catalogue of Microorganisms (GCM) 10K type strain sequencing project: providing services to taxonomists for standard genome sequencing and annotation.</title>
        <authorList>
            <consortium name="The Broad Institute Genomics Platform"/>
            <consortium name="The Broad Institute Genome Sequencing Center for Infectious Disease"/>
            <person name="Wu L."/>
            <person name="Ma J."/>
        </authorList>
    </citation>
    <scope>NUCLEOTIDE SEQUENCE [LARGE SCALE GENOMIC DNA]</scope>
    <source>
        <strain evidence="2">NBRC 112299</strain>
    </source>
</reference>
<organism evidence="1 2">
    <name type="scientific">Demequina litorisediminis</name>
    <dbReference type="NCBI Taxonomy" id="1849022"/>
    <lineage>
        <taxon>Bacteria</taxon>
        <taxon>Bacillati</taxon>
        <taxon>Actinomycetota</taxon>
        <taxon>Actinomycetes</taxon>
        <taxon>Micrococcales</taxon>
        <taxon>Demequinaceae</taxon>
        <taxon>Demequina</taxon>
    </lineage>
</organism>
<gene>
    <name evidence="1" type="ORF">GCM10025876_30480</name>
</gene>
<keyword evidence="2" id="KW-1185">Reference proteome</keyword>
<proteinExistence type="predicted"/>
<dbReference type="Proteomes" id="UP001157125">
    <property type="component" value="Unassembled WGS sequence"/>
</dbReference>
<evidence type="ECO:0000313" key="2">
    <source>
        <dbReference type="Proteomes" id="UP001157125"/>
    </source>
</evidence>
<protein>
    <recommendedName>
        <fullName evidence="3">Secreted protein</fullName>
    </recommendedName>
</protein>
<evidence type="ECO:0000313" key="1">
    <source>
        <dbReference type="EMBL" id="GMA36844.1"/>
    </source>
</evidence>
<dbReference type="EMBL" id="BSUN01000001">
    <property type="protein sequence ID" value="GMA36844.1"/>
    <property type="molecule type" value="Genomic_DNA"/>
</dbReference>
<accession>A0ABQ6IGH0</accession>
<name>A0ABQ6IGH0_9MICO</name>
<sequence>MRRRTGFRAAGAALWFGWRGRTTEQKLASSSDELGRDCRENPVAAPAATVWVRAWLSIPMTYCAPGFVETVA</sequence>
<evidence type="ECO:0008006" key="3">
    <source>
        <dbReference type="Google" id="ProtNLM"/>
    </source>
</evidence>